<keyword evidence="1" id="KW-0472">Membrane</keyword>
<dbReference type="AlphaFoldDB" id="A0A1B7XAJ7"/>
<feature type="transmembrane region" description="Helical" evidence="1">
    <location>
        <begin position="385"/>
        <end position="411"/>
    </location>
</feature>
<evidence type="ECO:0000313" key="3">
    <source>
        <dbReference type="Proteomes" id="UP000091979"/>
    </source>
</evidence>
<comment type="caution">
    <text evidence="2">The sequence shown here is derived from an EMBL/GenBank/DDBJ whole genome shotgun (WGS) entry which is preliminary data.</text>
</comment>
<feature type="transmembrane region" description="Helical" evidence="1">
    <location>
        <begin position="462"/>
        <end position="489"/>
    </location>
</feature>
<gene>
    <name evidence="2" type="ORF">SP90_12720</name>
</gene>
<dbReference type="Proteomes" id="UP000091979">
    <property type="component" value="Unassembled WGS sequence"/>
</dbReference>
<feature type="transmembrane region" description="Helical" evidence="1">
    <location>
        <begin position="879"/>
        <end position="898"/>
    </location>
</feature>
<dbReference type="Gene3D" id="3.30.70.1440">
    <property type="entry name" value="Multidrug efflux transporter AcrB pore domain"/>
    <property type="match status" value="1"/>
</dbReference>
<dbReference type="Gene3D" id="3.30.2090.10">
    <property type="entry name" value="Multidrug efflux transporter AcrB TolC docking domain, DN and DC subdomains"/>
    <property type="match status" value="2"/>
</dbReference>
<dbReference type="EMBL" id="JXMS01000025">
    <property type="protein sequence ID" value="OBQ46388.1"/>
    <property type="molecule type" value="Genomic_DNA"/>
</dbReference>
<dbReference type="InterPro" id="IPR001036">
    <property type="entry name" value="Acrflvin-R"/>
</dbReference>
<name>A0A1B7XAJ7_9BACT</name>
<dbReference type="GO" id="GO:0005886">
    <property type="term" value="C:plasma membrane"/>
    <property type="evidence" value="ECO:0007669"/>
    <property type="project" value="TreeGrafter"/>
</dbReference>
<feature type="transmembrane region" description="Helical" evidence="1">
    <location>
        <begin position="982"/>
        <end position="1005"/>
    </location>
</feature>
<dbReference type="InterPro" id="IPR027463">
    <property type="entry name" value="AcrB_DN_DC_subdom"/>
</dbReference>
<dbReference type="PATRIC" id="fig|1560234.3.peg.1652"/>
<feature type="transmembrane region" description="Helical" evidence="1">
    <location>
        <begin position="12"/>
        <end position="32"/>
    </location>
</feature>
<sequence>MNITEWSLRNNITSIAMFVIIAVAGVITLATIPRQEDPDFIVRTAVITTQFPGASPQKVEELVTDKLEEKIREMGEIDYIESQSLTGLSIIEVNIFESIRNVAPVWQKLRNKVDDTIPMLPAEASVPFVNDEFGDVFGFLIALTSDGYTYREMKDEADIVRNQILRHQTVSKVEFWGEQEERVFIEFSNARFAELGLSPFALATVIQAQNIIKPSGQVYDDPERINIRSTGEFKNVDDIRRLSLRYPGGKESVALSDIANVKRGFVDPPTIMVRYNGKPAVLLAVSMKVGNNIIKLGEQLTALLDNINKELPAGLDLEMAIYTPEYVKTSIFDFLINLVQAFIFVIIVMLLFAGFRVGIICGTLVPMAMLTALIFMPLFDVMLERISIAAMIIALGILVDNGVVVSENILVKMEAGLDRKQAVGSTANELSFPLLAASLTTIFAFLPIPLAPSAAGEYCRSLFVVISLTLAASWLLSMTMVPMMCYYILKPQPSTESFSGRLYTMYRKVLLLALKHRLLTLLLVFGLFALAVTGFRSVPNIFFPPNERGQFMVDFWQPYGTDIRATGRRYEKLEKFLMKQPEFESVLTFVGTGGPRWYLPLDLEQQNENLATLIVNIDSFDHLDSFLEKTEQELIENFPDTRFRLKKMMLGPPAGASIELRVAGDSIETLYDLREQIGKILMSEEGVTVVWDDWGEWTKEFVIDVNQDSARRAGLSSQDIAMSMQMQMSELPVSDFRDGDTVIPIVLRSDDDYRDQADKIPAMNVYSYTEKRSVPLAQVANAYFTWQPSNVRRRDEVRTMTVMADVFGRYASDVLKDVQPKLKALMESDEWPLNYTLEVGGEDEESRKAQAALMQNMPLAMGLLILVLVAQFNSIRKPLIILLTLPPMMIGVAPGMLLTGQPFGFMPLLGLISLLGIIVNNAIMLLDRIDLLAKSGIDIEDALVLSGLQRSRPIIMTTITTIVGLVPLIVSGGGMWRPMAVLMVSGLAVASGLTLILCPVLYSTLFRINFSKYRWDASVLDEKSS</sequence>
<keyword evidence="1" id="KW-1133">Transmembrane helix</keyword>
<dbReference type="Gene3D" id="3.30.70.1320">
    <property type="entry name" value="Multidrug efflux transporter AcrB pore domain like"/>
    <property type="match status" value="1"/>
</dbReference>
<evidence type="ECO:0000256" key="1">
    <source>
        <dbReference type="SAM" id="Phobius"/>
    </source>
</evidence>
<dbReference type="RefSeq" id="WP_066856867.1">
    <property type="nucleotide sequence ID" value="NZ_JXMS01000025.1"/>
</dbReference>
<feature type="transmembrane region" description="Helical" evidence="1">
    <location>
        <begin position="359"/>
        <end position="379"/>
    </location>
</feature>
<feature type="transmembrane region" description="Helical" evidence="1">
    <location>
        <begin position="853"/>
        <end position="872"/>
    </location>
</feature>
<dbReference type="PANTHER" id="PTHR32063">
    <property type="match status" value="1"/>
</dbReference>
<feature type="transmembrane region" description="Helical" evidence="1">
    <location>
        <begin position="904"/>
        <end position="926"/>
    </location>
</feature>
<dbReference type="SUPFAM" id="SSF82866">
    <property type="entry name" value="Multidrug efflux transporter AcrB transmembrane domain"/>
    <property type="match status" value="2"/>
</dbReference>
<dbReference type="OrthoDB" id="9759330at2"/>
<dbReference type="Gene3D" id="1.20.1640.10">
    <property type="entry name" value="Multidrug efflux transporter AcrB transmembrane domain"/>
    <property type="match status" value="2"/>
</dbReference>
<feature type="transmembrane region" description="Helical" evidence="1">
    <location>
        <begin position="509"/>
        <end position="532"/>
    </location>
</feature>
<organism evidence="2 3">
    <name type="scientific">Halodesulfovibrio spirochaetisodalis</name>
    <dbReference type="NCBI Taxonomy" id="1560234"/>
    <lineage>
        <taxon>Bacteria</taxon>
        <taxon>Pseudomonadati</taxon>
        <taxon>Thermodesulfobacteriota</taxon>
        <taxon>Desulfovibrionia</taxon>
        <taxon>Desulfovibrionales</taxon>
        <taxon>Desulfovibrionaceae</taxon>
        <taxon>Halodesulfovibrio</taxon>
    </lineage>
</organism>
<keyword evidence="1" id="KW-0812">Transmembrane</keyword>
<dbReference type="Pfam" id="PF00873">
    <property type="entry name" value="ACR_tran"/>
    <property type="match status" value="1"/>
</dbReference>
<reference evidence="2 3" key="1">
    <citation type="submission" date="2015-01" db="EMBL/GenBank/DDBJ databases">
        <title>Desulfovibrio sp. JC271 draft genome sequence.</title>
        <authorList>
            <person name="Shivani Y."/>
            <person name="Subhash Y."/>
            <person name="Sasikala C."/>
            <person name="Ramana C.V."/>
        </authorList>
    </citation>
    <scope>NUCLEOTIDE SEQUENCE [LARGE SCALE GENOMIC DNA]</scope>
    <source>
        <strain evidence="2 3">JC271</strain>
    </source>
</reference>
<dbReference type="GO" id="GO:0042910">
    <property type="term" value="F:xenobiotic transmembrane transporter activity"/>
    <property type="evidence" value="ECO:0007669"/>
    <property type="project" value="TreeGrafter"/>
</dbReference>
<accession>A0A1B7XAJ7</accession>
<dbReference type="PANTHER" id="PTHR32063:SF18">
    <property type="entry name" value="CATION EFFLUX SYSTEM PROTEIN"/>
    <property type="match status" value="1"/>
</dbReference>
<dbReference type="Gene3D" id="3.30.70.1430">
    <property type="entry name" value="Multidrug efflux transporter AcrB pore domain"/>
    <property type="match status" value="2"/>
</dbReference>
<keyword evidence="3" id="KW-1185">Reference proteome</keyword>
<feature type="transmembrane region" description="Helical" evidence="1">
    <location>
        <begin position="954"/>
        <end position="976"/>
    </location>
</feature>
<dbReference type="SUPFAM" id="SSF82714">
    <property type="entry name" value="Multidrug efflux transporter AcrB TolC docking domain, DN and DC subdomains"/>
    <property type="match status" value="2"/>
</dbReference>
<feature type="transmembrane region" description="Helical" evidence="1">
    <location>
        <begin position="334"/>
        <end position="352"/>
    </location>
</feature>
<evidence type="ECO:0000313" key="2">
    <source>
        <dbReference type="EMBL" id="OBQ46388.1"/>
    </source>
</evidence>
<protein>
    <submittedName>
        <fullName evidence="2">Acriflavin resistance protein</fullName>
    </submittedName>
</protein>
<dbReference type="PRINTS" id="PR00702">
    <property type="entry name" value="ACRIFLAVINRP"/>
</dbReference>
<dbReference type="STRING" id="1560234.SP90_12720"/>
<dbReference type="SUPFAM" id="SSF82693">
    <property type="entry name" value="Multidrug efflux transporter AcrB pore domain, PN1, PN2, PC1 and PC2 subdomains"/>
    <property type="match status" value="3"/>
</dbReference>
<feature type="transmembrane region" description="Helical" evidence="1">
    <location>
        <begin position="432"/>
        <end position="450"/>
    </location>
</feature>
<proteinExistence type="predicted"/>